<feature type="compositionally biased region" description="Basic and acidic residues" evidence="1">
    <location>
        <begin position="51"/>
        <end position="61"/>
    </location>
</feature>
<evidence type="ECO:0000313" key="3">
    <source>
        <dbReference type="EMBL" id="RAL63432.1"/>
    </source>
</evidence>
<evidence type="ECO:0000313" key="4">
    <source>
        <dbReference type="Proteomes" id="UP000249056"/>
    </source>
</evidence>
<dbReference type="Proteomes" id="UP000249056">
    <property type="component" value="Unassembled WGS sequence"/>
</dbReference>
<feature type="compositionally biased region" description="Acidic residues" evidence="1">
    <location>
        <begin position="233"/>
        <end position="243"/>
    </location>
</feature>
<reference evidence="3 4" key="1">
    <citation type="submission" date="2018-06" db="EMBL/GenBank/DDBJ databases">
        <title>Genome Sequence of the Brown Rot Fungal Pathogen Monilinia fructigena.</title>
        <authorList>
            <person name="Landi L."/>
            <person name="De Miccolis Angelini R.M."/>
            <person name="Pollastro S."/>
            <person name="Abate D."/>
            <person name="Faretra F."/>
            <person name="Romanazzi G."/>
        </authorList>
    </citation>
    <scope>NUCLEOTIDE SEQUENCE [LARGE SCALE GENOMIC DNA]</scope>
    <source>
        <strain evidence="3 4">Mfrg269</strain>
    </source>
</reference>
<dbReference type="Pfam" id="PF21188">
    <property type="entry name" value="BRR2_plug"/>
    <property type="match status" value="1"/>
</dbReference>
<name>A0A395IT39_9HELO</name>
<evidence type="ECO:0000256" key="1">
    <source>
        <dbReference type="SAM" id="MobiDB-lite"/>
    </source>
</evidence>
<feature type="region of interest" description="Disordered" evidence="1">
    <location>
        <begin position="29"/>
        <end position="99"/>
    </location>
</feature>
<dbReference type="OrthoDB" id="5575at2759"/>
<dbReference type="EMBL" id="QKRW01000019">
    <property type="protein sequence ID" value="RAL63432.1"/>
    <property type="molecule type" value="Genomic_DNA"/>
</dbReference>
<feature type="region of interest" description="Disordered" evidence="1">
    <location>
        <begin position="200"/>
        <end position="288"/>
    </location>
</feature>
<sequence>MTDQQRDVSQYKYAAMSNLVLQADRRFVTRRNDEVTGDPESLAGQISIRDMGSRNARENAPKQKKKSSGLPDVERGGYREGEDVLEREQRKRKRGEPAQLRGTGILSAADALVEGIRYRPRTSATRATYDLLLTTVANNLGDVPHEVVRSATDAVLEYLKDDDMKDFDKKKEIDDLLGASMNPKQFNELVNLGKKITDYDAQDEDDEIEDGDNGGENGAEIDDRQGVAVVFDDNSEEEGDEMLNEIRDESSEDEDDAQDRPDDEEVATAGGLETTETKNLRNYPKKKQ</sequence>
<organism evidence="3 4">
    <name type="scientific">Monilinia fructigena</name>
    <dbReference type="NCBI Taxonomy" id="38457"/>
    <lineage>
        <taxon>Eukaryota</taxon>
        <taxon>Fungi</taxon>
        <taxon>Dikarya</taxon>
        <taxon>Ascomycota</taxon>
        <taxon>Pezizomycotina</taxon>
        <taxon>Leotiomycetes</taxon>
        <taxon>Helotiales</taxon>
        <taxon>Sclerotiniaceae</taxon>
        <taxon>Monilinia</taxon>
    </lineage>
</organism>
<keyword evidence="4" id="KW-1185">Reference proteome</keyword>
<dbReference type="AlphaFoldDB" id="A0A395IT39"/>
<evidence type="ECO:0000259" key="2">
    <source>
        <dbReference type="Pfam" id="PF21188"/>
    </source>
</evidence>
<feature type="compositionally biased region" description="Acidic residues" evidence="1">
    <location>
        <begin position="250"/>
        <end position="266"/>
    </location>
</feature>
<feature type="compositionally biased region" description="Basic and acidic residues" evidence="1">
    <location>
        <begin position="72"/>
        <end position="89"/>
    </location>
</feature>
<feature type="compositionally biased region" description="Acidic residues" evidence="1">
    <location>
        <begin position="200"/>
        <end position="213"/>
    </location>
</feature>
<dbReference type="InterPro" id="IPR048863">
    <property type="entry name" value="BRR2_plug"/>
</dbReference>
<protein>
    <recommendedName>
        <fullName evidence="2">Pre-mRNA-splicing helicase BRR2-like plug domain-containing protein</fullName>
    </recommendedName>
</protein>
<gene>
    <name evidence="3" type="ORF">DID88_003853</name>
</gene>
<feature type="domain" description="Pre-mRNA-splicing helicase BRR2-like plug" evidence="2">
    <location>
        <begin position="125"/>
        <end position="192"/>
    </location>
</feature>
<comment type="caution">
    <text evidence="3">The sequence shown here is derived from an EMBL/GenBank/DDBJ whole genome shotgun (WGS) entry which is preliminary data.</text>
</comment>
<proteinExistence type="predicted"/>
<accession>A0A395IT39</accession>